<proteinExistence type="predicted"/>
<reference evidence="4 5" key="1">
    <citation type="submission" date="2021-03" db="EMBL/GenBank/DDBJ databases">
        <title>Genomic Encyclopedia of Type Strains, Phase IV (KMG-IV): sequencing the most valuable type-strain genomes for metagenomic binning, comparative biology and taxonomic classification.</title>
        <authorList>
            <person name="Goeker M."/>
        </authorList>
    </citation>
    <scope>NUCLEOTIDE SEQUENCE [LARGE SCALE GENOMIC DNA]</scope>
    <source>
        <strain evidence="4 5">DSM 13372</strain>
    </source>
</reference>
<evidence type="ECO:0000256" key="1">
    <source>
        <dbReference type="ARBA" id="ARBA00022679"/>
    </source>
</evidence>
<dbReference type="Gene3D" id="3.40.630.30">
    <property type="match status" value="1"/>
</dbReference>
<keyword evidence="2" id="KW-0012">Acyltransferase</keyword>
<dbReference type="InterPro" id="IPR050680">
    <property type="entry name" value="YpeA/RimI_acetyltransf"/>
</dbReference>
<dbReference type="Pfam" id="PF00583">
    <property type="entry name" value="Acetyltransf_1"/>
    <property type="match status" value="1"/>
</dbReference>
<dbReference type="InterPro" id="IPR016181">
    <property type="entry name" value="Acyl_CoA_acyltransferase"/>
</dbReference>
<dbReference type="SUPFAM" id="SSF55729">
    <property type="entry name" value="Acyl-CoA N-acyltransferases (Nat)"/>
    <property type="match status" value="1"/>
</dbReference>
<evidence type="ECO:0000313" key="5">
    <source>
        <dbReference type="Proteomes" id="UP000730739"/>
    </source>
</evidence>
<gene>
    <name evidence="4" type="ORF">J2Z31_001346</name>
</gene>
<evidence type="ECO:0000313" key="4">
    <source>
        <dbReference type="EMBL" id="MBP2234854.1"/>
    </source>
</evidence>
<dbReference type="PROSITE" id="PS51186">
    <property type="entry name" value="GNAT"/>
    <property type="match status" value="1"/>
</dbReference>
<dbReference type="RefSeq" id="WP_209601129.1">
    <property type="nucleotide sequence ID" value="NZ_JAGILA010000002.1"/>
</dbReference>
<accession>A0ABS4QXR4</accession>
<dbReference type="Proteomes" id="UP000730739">
    <property type="component" value="Unassembled WGS sequence"/>
</dbReference>
<name>A0ABS4QXR4_9HYPH</name>
<evidence type="ECO:0000256" key="2">
    <source>
        <dbReference type="ARBA" id="ARBA00023315"/>
    </source>
</evidence>
<organism evidence="4 5">
    <name type="scientific">Sinorhizobium kostiense</name>
    <dbReference type="NCBI Taxonomy" id="76747"/>
    <lineage>
        <taxon>Bacteria</taxon>
        <taxon>Pseudomonadati</taxon>
        <taxon>Pseudomonadota</taxon>
        <taxon>Alphaproteobacteria</taxon>
        <taxon>Hyphomicrobiales</taxon>
        <taxon>Rhizobiaceae</taxon>
        <taxon>Sinorhizobium/Ensifer group</taxon>
        <taxon>Sinorhizobium</taxon>
    </lineage>
</organism>
<dbReference type="PANTHER" id="PTHR43420">
    <property type="entry name" value="ACETYLTRANSFERASE"/>
    <property type="match status" value="1"/>
</dbReference>
<evidence type="ECO:0000259" key="3">
    <source>
        <dbReference type="PROSITE" id="PS51186"/>
    </source>
</evidence>
<keyword evidence="1" id="KW-0808">Transferase</keyword>
<comment type="caution">
    <text evidence="4">The sequence shown here is derived from an EMBL/GenBank/DDBJ whole genome shotgun (WGS) entry which is preliminary data.</text>
</comment>
<sequence length="193" mass="21519">MIRLEPPLRVATEADARELADLVNFAGEGLPLYIWEGLAMDGQDPWEVGRARQMEKVREGQIVVVDFGDGAVASLTGYPIGSEPRPTGEDFPALFRPLQELENKALESWYVNVLACYPEHRGQGLGSRLLDLAEQIAREGALCRMSVIVASNNVGARRLYERHGYEEAATLPCVKEGWDTDTEHWVLLIKSLR</sequence>
<dbReference type="InterPro" id="IPR000182">
    <property type="entry name" value="GNAT_dom"/>
</dbReference>
<dbReference type="CDD" id="cd04301">
    <property type="entry name" value="NAT_SF"/>
    <property type="match status" value="1"/>
</dbReference>
<keyword evidence="5" id="KW-1185">Reference proteome</keyword>
<protein>
    <submittedName>
        <fullName evidence="4">Ribosomal protein S18 acetylase RimI-like enzyme</fullName>
    </submittedName>
</protein>
<feature type="domain" description="N-acetyltransferase" evidence="3">
    <location>
        <begin position="6"/>
        <end position="193"/>
    </location>
</feature>
<dbReference type="EMBL" id="JAGILA010000002">
    <property type="protein sequence ID" value="MBP2234854.1"/>
    <property type="molecule type" value="Genomic_DNA"/>
</dbReference>